<dbReference type="PANTHER" id="PTHR10972:SF200">
    <property type="entry name" value="OXYSTEROL-BINDING PROTEIN-RELATED PROTEIN 9"/>
    <property type="match status" value="1"/>
</dbReference>
<dbReference type="CDD" id="cd13290">
    <property type="entry name" value="PH_ORP9"/>
    <property type="match status" value="1"/>
</dbReference>
<dbReference type="FunFam" id="2.40.160.120:FF:000014">
    <property type="entry name" value="Oxysterol-binding protein"/>
    <property type="match status" value="1"/>
</dbReference>
<dbReference type="InterPro" id="IPR011993">
    <property type="entry name" value="PH-like_dom_sf"/>
</dbReference>
<dbReference type="Gene3D" id="3.30.70.3490">
    <property type="match status" value="1"/>
</dbReference>
<dbReference type="Pfam" id="PF07896">
    <property type="entry name" value="DUF1674"/>
    <property type="match status" value="1"/>
</dbReference>
<accession>A0A498SSF5</accession>
<dbReference type="PROSITE" id="PS01013">
    <property type="entry name" value="OSBP"/>
    <property type="match status" value="1"/>
</dbReference>
<proteinExistence type="inferred from homology"/>
<dbReference type="GO" id="GO:0005829">
    <property type="term" value="C:cytosol"/>
    <property type="evidence" value="ECO:0007669"/>
    <property type="project" value="TreeGrafter"/>
</dbReference>
<dbReference type="Gene3D" id="1.10.287.2720">
    <property type="match status" value="1"/>
</dbReference>
<protein>
    <recommendedName>
        <fullName evidence="6">Oxysterol-binding protein</fullName>
    </recommendedName>
</protein>
<gene>
    <name evidence="9" type="ORF">NAV_LOCUS6944</name>
</gene>
<dbReference type="SUPFAM" id="SSF144000">
    <property type="entry name" value="Oxysterol-binding protein-like"/>
    <property type="match status" value="1"/>
</dbReference>
<dbReference type="Pfam" id="PF00169">
    <property type="entry name" value="PH"/>
    <property type="match status" value="1"/>
</dbReference>
<evidence type="ECO:0000256" key="4">
    <source>
        <dbReference type="ARBA" id="ARBA00023121"/>
    </source>
</evidence>
<sequence>MEGPLSKWTNVVHGWQYRWFILKDDALHYYTSREKMMKGQQRGCIRLRGAVIGIDGENNSLFTVTVDGKTFHLQGRDEAERNCWIRALEATIHEQSGYYRISSPNSPTMLKAKAIEADKHLQDMINEVRELEGLSTSANTEKNTEMKKTIDDLVKSANRLLDTVKHAVILLQMARSHLEGASLLDLNADDEGSENSQAKVIVSPLSYSSSEDEFFDAETPSDDKLSPSEDNSNGIDNSGHSSNPGKKNSQSKKKSIQDPDFGDANEDFDAAYEDAEELDVGNVQQQHGSVLMHLLSQVSVGMDLTKVTLPTFILERRSLLEMYADFFAHPDTFVGCTDISSPEERFISVVRYYMGAFYAARKSGVAKKPYNPILGETFRCRWKIPGMKRTKQLTKRGPFPGSDENDLTFVAEQVSHHPPVSAFYAEHPGKRVSFAAHIWTKSSFLGLSIGVSNIGWGTMKLHDYGEEYVLTFPNGYGRSIMSTPWIELGGKVTVNCVKTGYSAEIDFLTKPFFGGKAHRINGNIYRLGFKKPILIIKGEWNGVITAKPLNGCEYLFIDVKHYPEECEPVAKQGDRESRRLWRHVTVALQKNNIQLATNAKRWIEQRQREEAKKRQDQRIVYHPVLFVKEGEGWRSASMCSHQTEFIVAKRVVGFMSIVMDGCIFVWVGSRNRLDNLNFAQNFRGMNLIESPKQNYLTDSFAVKLNKLFPNKQVFFSSDLCIADASFWAELLQMLRVLRGRDIMQVFRSQQRFCKVKGVVNEKEIEIKKGTPQSKLDDEIEIEKENKSYEDPYLPKHPGGVNPITGEIGGPAGPEPTRFGDWERKGRCIDF</sequence>
<dbReference type="PANTHER" id="PTHR10972">
    <property type="entry name" value="OXYSTEROL-BINDING PROTEIN-RELATED"/>
    <property type="match status" value="1"/>
</dbReference>
<dbReference type="InterPro" id="IPR012875">
    <property type="entry name" value="SDHF4"/>
</dbReference>
<evidence type="ECO:0000259" key="8">
    <source>
        <dbReference type="PROSITE" id="PS50003"/>
    </source>
</evidence>
<feature type="domain" description="PH" evidence="8">
    <location>
        <begin position="1"/>
        <end position="93"/>
    </location>
</feature>
<comment type="similarity">
    <text evidence="5">Belongs to the OSBP family.</text>
</comment>
<feature type="compositionally biased region" description="Acidic residues" evidence="7">
    <location>
        <begin position="211"/>
        <end position="220"/>
    </location>
</feature>
<dbReference type="PROSITE" id="PS50003">
    <property type="entry name" value="PH_DOMAIN"/>
    <property type="match status" value="1"/>
</dbReference>
<feature type="region of interest" description="Disordered" evidence="7">
    <location>
        <begin position="211"/>
        <end position="266"/>
    </location>
</feature>
<evidence type="ECO:0000256" key="3">
    <source>
        <dbReference type="ARBA" id="ARBA00023055"/>
    </source>
</evidence>
<dbReference type="Gene3D" id="2.40.160.120">
    <property type="match status" value="1"/>
</dbReference>
<dbReference type="InterPro" id="IPR001849">
    <property type="entry name" value="PH_domain"/>
</dbReference>
<dbReference type="STRING" id="6277.A0A498SSF5"/>
<dbReference type="GO" id="GO:0016020">
    <property type="term" value="C:membrane"/>
    <property type="evidence" value="ECO:0007669"/>
    <property type="project" value="TreeGrafter"/>
</dbReference>
<name>A0A498SSF5_ACAVI</name>
<evidence type="ECO:0000256" key="5">
    <source>
        <dbReference type="RuleBase" id="RU003844"/>
    </source>
</evidence>
<keyword evidence="4" id="KW-0446">Lipid-binding</keyword>
<dbReference type="InterPro" id="IPR000648">
    <property type="entry name" value="Oxysterol-bd"/>
</dbReference>
<dbReference type="FunFam" id="1.10.287.2720:FF:000001">
    <property type="entry name" value="Oxysterol-binding OBPalpha"/>
    <property type="match status" value="1"/>
</dbReference>
<dbReference type="Gene3D" id="2.30.29.30">
    <property type="entry name" value="Pleckstrin-homology domain (PH domain)/Phosphotyrosine-binding domain (PTB)"/>
    <property type="match status" value="1"/>
</dbReference>
<comment type="similarity">
    <text evidence="1">Belongs to the SDHAF4 family.</text>
</comment>
<evidence type="ECO:0000256" key="1">
    <source>
        <dbReference type="ARBA" id="ARBA00005701"/>
    </source>
</evidence>
<dbReference type="GO" id="GO:0032934">
    <property type="term" value="F:sterol binding"/>
    <property type="evidence" value="ECO:0007669"/>
    <property type="project" value="TreeGrafter"/>
</dbReference>
<evidence type="ECO:0000313" key="9">
    <source>
        <dbReference type="EMBL" id="VBB32153.1"/>
    </source>
</evidence>
<feature type="region of interest" description="Disordered" evidence="7">
    <location>
        <begin position="788"/>
        <end position="820"/>
    </location>
</feature>
<evidence type="ECO:0000256" key="2">
    <source>
        <dbReference type="ARBA" id="ARBA00022448"/>
    </source>
</evidence>
<organism evidence="9 10">
    <name type="scientific">Acanthocheilonema viteae</name>
    <name type="common">Filarial nematode worm</name>
    <name type="synonym">Dipetalonema viteae</name>
    <dbReference type="NCBI Taxonomy" id="6277"/>
    <lineage>
        <taxon>Eukaryota</taxon>
        <taxon>Metazoa</taxon>
        <taxon>Ecdysozoa</taxon>
        <taxon>Nematoda</taxon>
        <taxon>Chromadorea</taxon>
        <taxon>Rhabditida</taxon>
        <taxon>Spirurina</taxon>
        <taxon>Spiruromorpha</taxon>
        <taxon>Filarioidea</taxon>
        <taxon>Onchocercidae</taxon>
        <taxon>Acanthocheilonema</taxon>
    </lineage>
</organism>
<reference evidence="9 10" key="1">
    <citation type="submission" date="2018-08" db="EMBL/GenBank/DDBJ databases">
        <authorList>
            <person name="Laetsch R D."/>
            <person name="Stevens L."/>
            <person name="Kumar S."/>
            <person name="Blaxter L. M."/>
        </authorList>
    </citation>
    <scope>NUCLEOTIDE SEQUENCE [LARGE SCALE GENOMIC DNA]</scope>
</reference>
<evidence type="ECO:0000256" key="6">
    <source>
        <dbReference type="RuleBase" id="RU003845"/>
    </source>
</evidence>
<feature type="compositionally biased region" description="Polar residues" evidence="7">
    <location>
        <begin position="228"/>
        <end position="240"/>
    </location>
</feature>
<dbReference type="GO" id="GO:0006869">
    <property type="term" value="P:lipid transport"/>
    <property type="evidence" value="ECO:0007669"/>
    <property type="project" value="UniProtKB-KW"/>
</dbReference>
<dbReference type="OrthoDB" id="14833at2759"/>
<dbReference type="SMART" id="SM00233">
    <property type="entry name" value="PH"/>
    <property type="match status" value="1"/>
</dbReference>
<dbReference type="AlphaFoldDB" id="A0A498SSF5"/>
<dbReference type="InterPro" id="IPR037239">
    <property type="entry name" value="OSBP_sf"/>
</dbReference>
<keyword evidence="2 6" id="KW-0813">Transport</keyword>
<keyword evidence="3 6" id="KW-0445">Lipid transport</keyword>
<dbReference type="Proteomes" id="UP000276991">
    <property type="component" value="Unassembled WGS sequence"/>
</dbReference>
<evidence type="ECO:0000256" key="7">
    <source>
        <dbReference type="SAM" id="MobiDB-lite"/>
    </source>
</evidence>
<dbReference type="InterPro" id="IPR018494">
    <property type="entry name" value="Oxysterol-bd_CS"/>
</dbReference>
<dbReference type="SUPFAM" id="SSF50729">
    <property type="entry name" value="PH domain-like"/>
    <property type="match status" value="1"/>
</dbReference>
<dbReference type="Pfam" id="PF01237">
    <property type="entry name" value="Oxysterol_BP"/>
    <property type="match status" value="1"/>
</dbReference>
<dbReference type="FunFam" id="2.30.29.30:FF:000089">
    <property type="entry name" value="Oxysterol-binding protein"/>
    <property type="match status" value="1"/>
</dbReference>
<evidence type="ECO:0000313" key="10">
    <source>
        <dbReference type="Proteomes" id="UP000276991"/>
    </source>
</evidence>
<dbReference type="GO" id="GO:0005794">
    <property type="term" value="C:Golgi apparatus"/>
    <property type="evidence" value="ECO:0007669"/>
    <property type="project" value="TreeGrafter"/>
</dbReference>
<keyword evidence="10" id="KW-1185">Reference proteome</keyword>
<dbReference type="EMBL" id="UPTC01001565">
    <property type="protein sequence ID" value="VBB32153.1"/>
    <property type="molecule type" value="Genomic_DNA"/>
</dbReference>